<comment type="similarity">
    <text evidence="8">Belongs to the exosome component 10/RRP6 family.</text>
</comment>
<keyword evidence="3" id="KW-0540">Nuclease</keyword>
<evidence type="ECO:0000256" key="2">
    <source>
        <dbReference type="ARBA" id="ARBA00022552"/>
    </source>
</evidence>
<feature type="compositionally biased region" description="Basic residues" evidence="9">
    <location>
        <begin position="811"/>
        <end position="821"/>
    </location>
</feature>
<protein>
    <submittedName>
        <fullName evidence="11">Exosome nuclease subunit</fullName>
    </submittedName>
</protein>
<sequence>MKGDEIPFTNVTDDFEAFSNSFFDTLLSATRAASILPTDLSFHKSLDLDLATTIAGCSSKVLRISNELLKHVGGDITDTYYDADDVQDRYDGVIDVLDNLLEKADVCLDECTGKTSTSFSAATFQSPVSVTKLATEDKSEYHLIHAQNILRPQLKFKDVVDNSANTPWIRKIKEKPNALVPLDYGLPNSLTQDRVNDALTNHVRNIGYGDITTSLPHPYEYELGHQPYPLHVLEAKREQLYLPFEETNATWVDTKEGLQRMMEKLEGLQEIAVDLEHHSYRTYQGILCLMQLSTRDEDFIIDTIELRNSLYILNKIFTDPKVIKVLHGAEMDIQWLQRDLGLYVVHLFDTFHASKVLEFPSHSLAFLLKHYADIHADKKYQLADWRIRPLPTEMLKYARTDTHYLLYIYDRMRNELINKSNPATLNLLLATLDRSKETALRTYEKELYNPVTGEGPGGWRNLYNKWNRAMDYRQLAVFKTLHAWRDQTARDEDESTRYILPNHMLFVLSERMPTDTPGVLGCCSPIPPIVRLFASDLAFLILRTKSDAEARISKSKFKEIQLIRPHSDTTHDVTNIVESRSQAKPKNKTVKASSTRPKIDVPPLNLVDAAPYLANVSSLFEEMTGLELEIERNNRKLAEKIHSSLVLTVEMSQINDEEVLEPPGVHIYVKPKKMKKELEVLVISDLSKKRGHESVDEFEQDEGSVVLKEDDNLVLIPNETDTMDVPTDIIKKPTGGKKKKRKRPNKKSKSVTQIHDTSTQKQGEFKAFDYDGVEPKVDEVNPSKFHQVLNDGKQRGTPRFDPYNNIENDKKFKKKGPKTHTRPNTGNRSMAVGKSKK</sequence>
<evidence type="ECO:0000256" key="9">
    <source>
        <dbReference type="SAM" id="MobiDB-lite"/>
    </source>
</evidence>
<accession>A0ABR2WN56</accession>
<dbReference type="Pfam" id="PF08066">
    <property type="entry name" value="PMC2NT"/>
    <property type="match status" value="1"/>
</dbReference>
<reference evidence="11 12" key="1">
    <citation type="submission" date="2023-04" db="EMBL/GenBank/DDBJ databases">
        <title>Genome of Basidiobolus ranarum AG-B5.</title>
        <authorList>
            <person name="Stajich J.E."/>
            <person name="Carter-House D."/>
            <person name="Gryganskyi A."/>
        </authorList>
    </citation>
    <scope>NUCLEOTIDE SEQUENCE [LARGE SCALE GENOMIC DNA]</scope>
    <source>
        <strain evidence="11 12">AG-B5</strain>
    </source>
</reference>
<dbReference type="SUPFAM" id="SSF47819">
    <property type="entry name" value="HRDC-like"/>
    <property type="match status" value="1"/>
</dbReference>
<evidence type="ECO:0000313" key="11">
    <source>
        <dbReference type="EMBL" id="KAK9762960.1"/>
    </source>
</evidence>
<organism evidence="11 12">
    <name type="scientific">Basidiobolus ranarum</name>
    <dbReference type="NCBI Taxonomy" id="34480"/>
    <lineage>
        <taxon>Eukaryota</taxon>
        <taxon>Fungi</taxon>
        <taxon>Fungi incertae sedis</taxon>
        <taxon>Zoopagomycota</taxon>
        <taxon>Entomophthoromycotina</taxon>
        <taxon>Basidiobolomycetes</taxon>
        <taxon>Basidiobolales</taxon>
        <taxon>Basidiobolaceae</taxon>
        <taxon>Basidiobolus</taxon>
    </lineage>
</organism>
<dbReference type="InterPro" id="IPR036397">
    <property type="entry name" value="RNaseH_sf"/>
</dbReference>
<feature type="region of interest" description="Disordered" evidence="9">
    <location>
        <begin position="777"/>
        <end position="837"/>
    </location>
</feature>
<dbReference type="Gene3D" id="1.10.150.80">
    <property type="entry name" value="HRDC domain"/>
    <property type="match status" value="1"/>
</dbReference>
<gene>
    <name evidence="11" type="primary">RRP6_2</name>
    <name evidence="11" type="ORF">K7432_010787</name>
</gene>
<comment type="caution">
    <text evidence="11">The sequence shown here is derived from an EMBL/GenBank/DDBJ whole genome shotgun (WGS) entry which is preliminary data.</text>
</comment>
<keyword evidence="5" id="KW-0271">Exosome</keyword>
<comment type="subcellular location">
    <subcellularLocation>
        <location evidence="1">Nucleus</location>
    </subcellularLocation>
</comment>
<dbReference type="PANTHER" id="PTHR12124">
    <property type="entry name" value="POLYMYOSITIS/SCLERODERMA AUTOANTIGEN-RELATED"/>
    <property type="match status" value="1"/>
</dbReference>
<dbReference type="SMART" id="SM00341">
    <property type="entry name" value="HRDC"/>
    <property type="match status" value="1"/>
</dbReference>
<evidence type="ECO:0000256" key="4">
    <source>
        <dbReference type="ARBA" id="ARBA00022801"/>
    </source>
</evidence>
<keyword evidence="2" id="KW-0698">rRNA processing</keyword>
<dbReference type="InterPro" id="IPR044876">
    <property type="entry name" value="HRDC_dom_sf"/>
</dbReference>
<dbReference type="PANTHER" id="PTHR12124:SF47">
    <property type="entry name" value="EXOSOME COMPONENT 10"/>
    <property type="match status" value="1"/>
</dbReference>
<dbReference type="InterPro" id="IPR002562">
    <property type="entry name" value="3'-5'_exonuclease_dom"/>
</dbReference>
<dbReference type="InterPro" id="IPR010997">
    <property type="entry name" value="HRDC-like_sf"/>
</dbReference>
<dbReference type="EMBL" id="JASJQH010000771">
    <property type="protein sequence ID" value="KAK9762960.1"/>
    <property type="molecule type" value="Genomic_DNA"/>
</dbReference>
<evidence type="ECO:0000256" key="5">
    <source>
        <dbReference type="ARBA" id="ARBA00022835"/>
    </source>
</evidence>
<keyword evidence="12" id="KW-1185">Reference proteome</keyword>
<evidence type="ECO:0000256" key="6">
    <source>
        <dbReference type="ARBA" id="ARBA00022839"/>
    </source>
</evidence>
<dbReference type="InterPro" id="IPR049559">
    <property type="entry name" value="Rrp6p-like_exo"/>
</dbReference>
<evidence type="ECO:0000256" key="8">
    <source>
        <dbReference type="ARBA" id="ARBA00043957"/>
    </source>
</evidence>
<dbReference type="InterPro" id="IPR012588">
    <property type="entry name" value="Exosome-assoc_fac_Rrp6_N"/>
</dbReference>
<keyword evidence="6" id="KW-0269">Exonuclease</keyword>
<dbReference type="PROSITE" id="PS50967">
    <property type="entry name" value="HRDC"/>
    <property type="match status" value="1"/>
</dbReference>
<dbReference type="CDD" id="cd06147">
    <property type="entry name" value="Rrp6p_like_exo"/>
    <property type="match status" value="1"/>
</dbReference>
<evidence type="ECO:0000256" key="3">
    <source>
        <dbReference type="ARBA" id="ARBA00022722"/>
    </source>
</evidence>
<evidence type="ECO:0000259" key="10">
    <source>
        <dbReference type="PROSITE" id="PS50967"/>
    </source>
</evidence>
<feature type="region of interest" description="Disordered" evidence="9">
    <location>
        <begin position="724"/>
        <end position="758"/>
    </location>
</feature>
<proteinExistence type="inferred from homology"/>
<keyword evidence="7" id="KW-0539">Nucleus</keyword>
<dbReference type="Gene3D" id="3.30.420.10">
    <property type="entry name" value="Ribonuclease H-like superfamily/Ribonuclease H"/>
    <property type="match status" value="1"/>
</dbReference>
<feature type="domain" description="HRDC" evidence="10">
    <location>
        <begin position="471"/>
        <end position="551"/>
    </location>
</feature>
<evidence type="ECO:0000256" key="7">
    <source>
        <dbReference type="ARBA" id="ARBA00023242"/>
    </source>
</evidence>
<dbReference type="InterPro" id="IPR045092">
    <property type="entry name" value="Rrp6-like"/>
</dbReference>
<evidence type="ECO:0000313" key="12">
    <source>
        <dbReference type="Proteomes" id="UP001479436"/>
    </source>
</evidence>
<dbReference type="InterPro" id="IPR002121">
    <property type="entry name" value="HRDC_dom"/>
</dbReference>
<keyword evidence="4" id="KW-0378">Hydrolase</keyword>
<dbReference type="Pfam" id="PF00570">
    <property type="entry name" value="HRDC"/>
    <property type="match status" value="1"/>
</dbReference>
<dbReference type="SUPFAM" id="SSF53098">
    <property type="entry name" value="Ribonuclease H-like"/>
    <property type="match status" value="1"/>
</dbReference>
<evidence type="ECO:0000256" key="1">
    <source>
        <dbReference type="ARBA" id="ARBA00004123"/>
    </source>
</evidence>
<dbReference type="Pfam" id="PF01612">
    <property type="entry name" value="DNA_pol_A_exo1"/>
    <property type="match status" value="1"/>
</dbReference>
<dbReference type="InterPro" id="IPR012337">
    <property type="entry name" value="RNaseH-like_sf"/>
</dbReference>
<dbReference type="Proteomes" id="UP001479436">
    <property type="component" value="Unassembled WGS sequence"/>
</dbReference>
<feature type="compositionally biased region" description="Basic residues" evidence="9">
    <location>
        <begin position="734"/>
        <end position="749"/>
    </location>
</feature>
<name>A0ABR2WN56_9FUNG</name>
<dbReference type="SMART" id="SM00474">
    <property type="entry name" value="35EXOc"/>
    <property type="match status" value="1"/>
</dbReference>